<keyword evidence="3" id="KW-1185">Reference proteome</keyword>
<sequence>MTGQEAPVGPDRRGYLTLLLMAGLLGIPLSLVAFVFLVVVHELEHLVWHDLPSSWATRGHPPGGRS</sequence>
<dbReference type="RefSeq" id="WP_143784094.1">
    <property type="nucleotide sequence ID" value="NZ_CP041616.1"/>
</dbReference>
<feature type="transmembrane region" description="Helical" evidence="1">
    <location>
        <begin position="15"/>
        <end position="40"/>
    </location>
</feature>
<accession>A0A516GD22</accession>
<dbReference type="KEGG" id="orz:FNH13_14605"/>
<evidence type="ECO:0000313" key="3">
    <source>
        <dbReference type="Proteomes" id="UP000315395"/>
    </source>
</evidence>
<keyword evidence="1" id="KW-0472">Membrane</keyword>
<gene>
    <name evidence="2" type="ORF">FNH13_14605</name>
</gene>
<reference evidence="2 3" key="1">
    <citation type="submission" date="2019-07" db="EMBL/GenBank/DDBJ databases">
        <title>complete genome sequencing of Ornithinimicrobium sp. H23M54.</title>
        <authorList>
            <person name="Bae J.-W."/>
            <person name="Lee S.-Y."/>
        </authorList>
    </citation>
    <scope>NUCLEOTIDE SEQUENCE [LARGE SCALE GENOMIC DNA]</scope>
    <source>
        <strain evidence="2 3">H23M54</strain>
    </source>
</reference>
<name>A0A516GD22_9MICO</name>
<evidence type="ECO:0000313" key="2">
    <source>
        <dbReference type="EMBL" id="QDO89407.1"/>
    </source>
</evidence>
<dbReference type="EMBL" id="CP041616">
    <property type="protein sequence ID" value="QDO89407.1"/>
    <property type="molecule type" value="Genomic_DNA"/>
</dbReference>
<proteinExistence type="predicted"/>
<evidence type="ECO:0000256" key="1">
    <source>
        <dbReference type="SAM" id="Phobius"/>
    </source>
</evidence>
<keyword evidence="1" id="KW-0812">Transmembrane</keyword>
<keyword evidence="1" id="KW-1133">Transmembrane helix</keyword>
<dbReference type="Proteomes" id="UP000315395">
    <property type="component" value="Chromosome"/>
</dbReference>
<protein>
    <submittedName>
        <fullName evidence="2">Uncharacterized protein</fullName>
    </submittedName>
</protein>
<organism evidence="2 3">
    <name type="scientific">Ornithinimicrobium ciconiae</name>
    <dbReference type="NCBI Taxonomy" id="2594265"/>
    <lineage>
        <taxon>Bacteria</taxon>
        <taxon>Bacillati</taxon>
        <taxon>Actinomycetota</taxon>
        <taxon>Actinomycetes</taxon>
        <taxon>Micrococcales</taxon>
        <taxon>Ornithinimicrobiaceae</taxon>
        <taxon>Ornithinimicrobium</taxon>
    </lineage>
</organism>
<dbReference type="AlphaFoldDB" id="A0A516GD22"/>